<dbReference type="Pfam" id="PF01497">
    <property type="entry name" value="Peripla_BP_2"/>
    <property type="match status" value="1"/>
</dbReference>
<proteinExistence type="inferred from homology"/>
<evidence type="ECO:0000313" key="6">
    <source>
        <dbReference type="EMBL" id="MBD2253841.1"/>
    </source>
</evidence>
<evidence type="ECO:0000256" key="1">
    <source>
        <dbReference type="ARBA" id="ARBA00004196"/>
    </source>
</evidence>
<organism evidence="6 7">
    <name type="scientific">Nostoc parmelioides FACHB-3921</name>
    <dbReference type="NCBI Taxonomy" id="2692909"/>
    <lineage>
        <taxon>Bacteria</taxon>
        <taxon>Bacillati</taxon>
        <taxon>Cyanobacteriota</taxon>
        <taxon>Cyanophyceae</taxon>
        <taxon>Nostocales</taxon>
        <taxon>Nostocaceae</taxon>
        <taxon>Nostoc</taxon>
    </lineage>
</organism>
<accession>A0ABR8BM04</accession>
<dbReference type="Proteomes" id="UP000621307">
    <property type="component" value="Unassembled WGS sequence"/>
</dbReference>
<evidence type="ECO:0000256" key="4">
    <source>
        <dbReference type="ARBA" id="ARBA00022729"/>
    </source>
</evidence>
<comment type="similarity">
    <text evidence="2">Belongs to the bacterial solute-binding protein 8 family.</text>
</comment>
<keyword evidence="3" id="KW-0813">Transport</keyword>
<reference evidence="6 7" key="1">
    <citation type="journal article" date="2020" name="ISME J.">
        <title>Comparative genomics reveals insights into cyanobacterial evolution and habitat adaptation.</title>
        <authorList>
            <person name="Chen M.Y."/>
            <person name="Teng W.K."/>
            <person name="Zhao L."/>
            <person name="Hu C.X."/>
            <person name="Zhou Y.K."/>
            <person name="Han B.P."/>
            <person name="Song L.R."/>
            <person name="Shu W.S."/>
        </authorList>
    </citation>
    <scope>NUCLEOTIDE SEQUENCE [LARGE SCALE GENOMIC DNA]</scope>
    <source>
        <strain evidence="6 7">FACHB-3921</strain>
    </source>
</reference>
<evidence type="ECO:0000256" key="3">
    <source>
        <dbReference type="ARBA" id="ARBA00022448"/>
    </source>
</evidence>
<evidence type="ECO:0000256" key="2">
    <source>
        <dbReference type="ARBA" id="ARBA00008814"/>
    </source>
</evidence>
<keyword evidence="4" id="KW-0732">Signal</keyword>
<comment type="subcellular location">
    <subcellularLocation>
        <location evidence="1">Cell envelope</location>
    </subcellularLocation>
</comment>
<dbReference type="Gene3D" id="3.40.50.1980">
    <property type="entry name" value="Nitrogenase molybdenum iron protein domain"/>
    <property type="match status" value="2"/>
</dbReference>
<dbReference type="InterPro" id="IPR002491">
    <property type="entry name" value="ABC_transptr_periplasmic_BD"/>
</dbReference>
<dbReference type="PANTHER" id="PTHR30532">
    <property type="entry name" value="IRON III DICITRATE-BINDING PERIPLASMIC PROTEIN"/>
    <property type="match status" value="1"/>
</dbReference>
<dbReference type="InterPro" id="IPR051313">
    <property type="entry name" value="Bact_iron-sidero_bind"/>
</dbReference>
<dbReference type="CDD" id="cd01146">
    <property type="entry name" value="FhuD"/>
    <property type="match status" value="1"/>
</dbReference>
<protein>
    <submittedName>
        <fullName evidence="6">Iron-siderophore ABC transporter substrate-binding protein</fullName>
    </submittedName>
</protein>
<feature type="domain" description="Fe/B12 periplasmic-binding" evidence="5">
    <location>
        <begin position="63"/>
        <end position="326"/>
    </location>
</feature>
<evidence type="ECO:0000259" key="5">
    <source>
        <dbReference type="PROSITE" id="PS50983"/>
    </source>
</evidence>
<dbReference type="PROSITE" id="PS50983">
    <property type="entry name" value="FE_B12_PBP"/>
    <property type="match status" value="1"/>
</dbReference>
<comment type="caution">
    <text evidence="6">The sequence shown here is derived from an EMBL/GenBank/DDBJ whole genome shotgun (WGS) entry which is preliminary data.</text>
</comment>
<dbReference type="SUPFAM" id="SSF53807">
    <property type="entry name" value="Helical backbone' metal receptor"/>
    <property type="match status" value="1"/>
</dbReference>
<evidence type="ECO:0000313" key="7">
    <source>
        <dbReference type="Proteomes" id="UP000621307"/>
    </source>
</evidence>
<dbReference type="EMBL" id="JACJQL010000038">
    <property type="protein sequence ID" value="MBD2253841.1"/>
    <property type="molecule type" value="Genomic_DNA"/>
</dbReference>
<sequence>MISKWLDHIKLFLIVTLSLIFIKGCYSFFNQTTYLSKSQTLTSECRTVKHELGESCIPLNPQRIIVTDQDSLEMLVALGLKPIATTRANRTGNKTLILKDKLDEIIDLGKEGNPNLEKVVQLHPDLILGLYINPQNYKLFSQIAPTVSIEFTENNWRKPLLKVANIVDKTQVAEQLLAEYQQRVEKLRWEFAQKLGNKKVSVMRFYTTLEFTQFLNKLSFPVSILEELNLSIPLAQLQVSSGASVSYNNVSLERVNLLESDAIFIALDPGSEENFQIYKNSPLWQTLNVVKSNRVYTVDSGYWIFGNILSANTILDDIYKYLIKNNVSTNN</sequence>
<keyword evidence="7" id="KW-1185">Reference proteome</keyword>
<name>A0ABR8BM04_9NOSO</name>
<gene>
    <name evidence="6" type="ORF">H6G14_21440</name>
</gene>
<dbReference type="PANTHER" id="PTHR30532:SF25">
    <property type="entry name" value="IRON(III) DICITRATE-BINDING PERIPLASMIC PROTEIN"/>
    <property type="match status" value="1"/>
</dbReference>
<dbReference type="RefSeq" id="WP_190569471.1">
    <property type="nucleotide sequence ID" value="NZ_JACJQL010000038.1"/>
</dbReference>